<evidence type="ECO:0000313" key="2">
    <source>
        <dbReference type="Proteomes" id="UP000263642"/>
    </source>
</evidence>
<dbReference type="Proteomes" id="UP000263642">
    <property type="component" value="Unassembled WGS sequence"/>
</dbReference>
<protein>
    <submittedName>
        <fullName evidence="1">Uncharacterized protein</fullName>
    </submittedName>
</protein>
<reference evidence="1 2" key="1">
    <citation type="journal article" date="2018" name="Nat. Biotechnol.">
        <title>A standardized bacterial taxonomy based on genome phylogeny substantially revises the tree of life.</title>
        <authorList>
            <person name="Parks D.H."/>
            <person name="Chuvochina M."/>
            <person name="Waite D.W."/>
            <person name="Rinke C."/>
            <person name="Skarshewski A."/>
            <person name="Chaumeil P.A."/>
            <person name="Hugenholtz P."/>
        </authorList>
    </citation>
    <scope>NUCLEOTIDE SEQUENCE [LARGE SCALE GENOMIC DNA]</scope>
    <source>
        <strain evidence="1">UBA9375</strain>
    </source>
</reference>
<accession>A0A3D3RAA4</accession>
<proteinExistence type="predicted"/>
<organism evidence="1 2">
    <name type="scientific">Gimesia maris</name>
    <dbReference type="NCBI Taxonomy" id="122"/>
    <lineage>
        <taxon>Bacteria</taxon>
        <taxon>Pseudomonadati</taxon>
        <taxon>Planctomycetota</taxon>
        <taxon>Planctomycetia</taxon>
        <taxon>Planctomycetales</taxon>
        <taxon>Planctomycetaceae</taxon>
        <taxon>Gimesia</taxon>
    </lineage>
</organism>
<evidence type="ECO:0000313" key="1">
    <source>
        <dbReference type="EMBL" id="HCO24937.1"/>
    </source>
</evidence>
<name>A0A3D3RAA4_9PLAN</name>
<sequence>MFPESAVCILDGKIRSSRNLGPESVAGTFRKYSLQRPKFLGAPTDLGQDEMITPYVFSAKLLHLRGLK</sequence>
<dbReference type="EMBL" id="DQAY01000112">
    <property type="protein sequence ID" value="HCO24937.1"/>
    <property type="molecule type" value="Genomic_DNA"/>
</dbReference>
<gene>
    <name evidence="1" type="ORF">DIT97_18625</name>
</gene>
<comment type="caution">
    <text evidence="1">The sequence shown here is derived from an EMBL/GenBank/DDBJ whole genome shotgun (WGS) entry which is preliminary data.</text>
</comment>
<dbReference type="AlphaFoldDB" id="A0A3D3RAA4"/>